<dbReference type="EMBL" id="JAIWYP010000012">
    <property type="protein sequence ID" value="KAH3723519.1"/>
    <property type="molecule type" value="Genomic_DNA"/>
</dbReference>
<accession>A0A9D4HL66</accession>
<reference evidence="2" key="2">
    <citation type="submission" date="2020-11" db="EMBL/GenBank/DDBJ databases">
        <authorList>
            <person name="McCartney M.A."/>
            <person name="Auch B."/>
            <person name="Kono T."/>
            <person name="Mallez S."/>
            <person name="Becker A."/>
            <person name="Gohl D.M."/>
            <person name="Silverstein K.A.T."/>
            <person name="Koren S."/>
            <person name="Bechman K.B."/>
            <person name="Herman A."/>
            <person name="Abrahante J.E."/>
            <person name="Garbe J."/>
        </authorList>
    </citation>
    <scope>NUCLEOTIDE SEQUENCE</scope>
    <source>
        <strain evidence="2">Duluth1</strain>
        <tissue evidence="2">Whole animal</tissue>
    </source>
</reference>
<dbReference type="Proteomes" id="UP000828390">
    <property type="component" value="Unassembled WGS sequence"/>
</dbReference>
<feature type="region of interest" description="Disordered" evidence="1">
    <location>
        <begin position="1"/>
        <end position="29"/>
    </location>
</feature>
<comment type="caution">
    <text evidence="2">The sequence shown here is derived from an EMBL/GenBank/DDBJ whole genome shotgun (WGS) entry which is preliminary data.</text>
</comment>
<feature type="compositionally biased region" description="Polar residues" evidence="1">
    <location>
        <begin position="12"/>
        <end position="26"/>
    </location>
</feature>
<protein>
    <submittedName>
        <fullName evidence="2">Uncharacterized protein</fullName>
    </submittedName>
</protein>
<reference evidence="2" key="1">
    <citation type="journal article" date="2019" name="bioRxiv">
        <title>The Genome of the Zebra Mussel, Dreissena polymorpha: A Resource for Invasive Species Research.</title>
        <authorList>
            <person name="McCartney M.A."/>
            <person name="Auch B."/>
            <person name="Kono T."/>
            <person name="Mallez S."/>
            <person name="Zhang Y."/>
            <person name="Obille A."/>
            <person name="Becker A."/>
            <person name="Abrahante J.E."/>
            <person name="Garbe J."/>
            <person name="Badalamenti J.P."/>
            <person name="Herman A."/>
            <person name="Mangelson H."/>
            <person name="Liachko I."/>
            <person name="Sullivan S."/>
            <person name="Sone E.D."/>
            <person name="Koren S."/>
            <person name="Silverstein K.A.T."/>
            <person name="Beckman K.B."/>
            <person name="Gohl D.M."/>
        </authorList>
    </citation>
    <scope>NUCLEOTIDE SEQUENCE</scope>
    <source>
        <strain evidence="2">Duluth1</strain>
        <tissue evidence="2">Whole animal</tissue>
    </source>
</reference>
<organism evidence="2 3">
    <name type="scientific">Dreissena polymorpha</name>
    <name type="common">Zebra mussel</name>
    <name type="synonym">Mytilus polymorpha</name>
    <dbReference type="NCBI Taxonomy" id="45954"/>
    <lineage>
        <taxon>Eukaryota</taxon>
        <taxon>Metazoa</taxon>
        <taxon>Spiralia</taxon>
        <taxon>Lophotrochozoa</taxon>
        <taxon>Mollusca</taxon>
        <taxon>Bivalvia</taxon>
        <taxon>Autobranchia</taxon>
        <taxon>Heteroconchia</taxon>
        <taxon>Euheterodonta</taxon>
        <taxon>Imparidentia</taxon>
        <taxon>Neoheterodontei</taxon>
        <taxon>Myida</taxon>
        <taxon>Dreissenoidea</taxon>
        <taxon>Dreissenidae</taxon>
        <taxon>Dreissena</taxon>
    </lineage>
</organism>
<sequence>MATTARPDSATPGATCSHTMETSGPSIETLKKPEIATGIAECTGPKHLSQSPAQLIQVRKESPSDWWDGELQPSRSNDVSRSQAVKEMADYYAMMERKHSRQKAASDRMLNKLRDQSIQSVQKTVVYTEHGGISYSFKVNRDSTIKDVYDRVCQLVPSEILPAKFVLHSRAGEEYDIMSEKVIEETPPVLFLKEQKMDNLNDTLTNFEEVFF</sequence>
<feature type="compositionally biased region" description="Polar residues" evidence="1">
    <location>
        <begin position="73"/>
        <end position="82"/>
    </location>
</feature>
<evidence type="ECO:0000313" key="2">
    <source>
        <dbReference type="EMBL" id="KAH3723519.1"/>
    </source>
</evidence>
<name>A0A9D4HL66_DREPO</name>
<evidence type="ECO:0000256" key="1">
    <source>
        <dbReference type="SAM" id="MobiDB-lite"/>
    </source>
</evidence>
<proteinExistence type="predicted"/>
<feature type="region of interest" description="Disordered" evidence="1">
    <location>
        <begin position="61"/>
        <end position="82"/>
    </location>
</feature>
<gene>
    <name evidence="2" type="ORF">DPMN_049309</name>
</gene>
<dbReference type="AlphaFoldDB" id="A0A9D4HL66"/>
<keyword evidence="3" id="KW-1185">Reference proteome</keyword>
<evidence type="ECO:0000313" key="3">
    <source>
        <dbReference type="Proteomes" id="UP000828390"/>
    </source>
</evidence>